<reference evidence="3 4" key="1">
    <citation type="submission" date="2015-08" db="EMBL/GenBank/DDBJ databases">
        <title>Next Generation Sequencing and Analysis of the Genome of Puccinia sorghi L Schw, the Causal Agent of Maize Common Rust.</title>
        <authorList>
            <person name="Rochi L."/>
            <person name="Burguener G."/>
            <person name="Darino M."/>
            <person name="Turjanski A."/>
            <person name="Kreff E."/>
            <person name="Dieguez M.J."/>
            <person name="Sacco F."/>
        </authorList>
    </citation>
    <scope>NUCLEOTIDE SEQUENCE [LARGE SCALE GENOMIC DNA]</scope>
    <source>
        <strain evidence="3 4">RO10H11247</strain>
    </source>
</reference>
<dbReference type="OrthoDB" id="2503310at2759"/>
<sequence>MGNSTTSSSTAQMASALPKPSMTMAGEGMMTPSGAISTTAAAMQTRAPKPMEEALPLFGDPALASRPVAPAPLPSPTAAPAPKMPAAAPLPFDLHSGVVPSALAPKPPTIRSISSHPAASKQHLFADVTSINSTNSDKFAPAASQSSHHDEAHGPLIPQLALYVIIAGAVLTVFLGGLTVWSCVQKRQKHRSRKISFSMSQVSEKEWGTSREMAGGMESVYRHSIVTYNPDPANTKRIMPYEDLDFGPLASPHHHQLPQLVAAAPHHPEFHVHPRKETFVSLTDVHGSTKGWDGCSEMDHGMNLPQRMKTENQRMGSFVRNSPERLAGLPQVLLAGSVGGGRKASRAGFRSYKGGRYVEEPGGRMAPQMSPAEAAAELQKIVDRSFAALYQNSELSFDDHDAFSDASPRPRYPDSPIPSNPEHFPVLCGSFPAARKLSSAFLPGPNKPVSPLSAPHLPLPRYNNLKQPA</sequence>
<dbReference type="AlphaFoldDB" id="A0A0L6UNW0"/>
<evidence type="ECO:0000256" key="2">
    <source>
        <dbReference type="SAM" id="Phobius"/>
    </source>
</evidence>
<keyword evidence="2" id="KW-0812">Transmembrane</keyword>
<keyword evidence="2" id="KW-1133">Transmembrane helix</keyword>
<feature type="compositionally biased region" description="Low complexity" evidence="1">
    <location>
        <begin position="1"/>
        <end position="16"/>
    </location>
</feature>
<dbReference type="VEuPathDB" id="FungiDB:VP01_496g19"/>
<keyword evidence="4" id="KW-1185">Reference proteome</keyword>
<evidence type="ECO:0000256" key="1">
    <source>
        <dbReference type="SAM" id="MobiDB-lite"/>
    </source>
</evidence>
<proteinExistence type="predicted"/>
<feature type="region of interest" description="Disordered" evidence="1">
    <location>
        <begin position="440"/>
        <end position="469"/>
    </location>
</feature>
<protein>
    <submittedName>
        <fullName evidence="3">Uncharacterized protein</fullName>
    </submittedName>
</protein>
<name>A0A0L6UNW0_9BASI</name>
<feature type="region of interest" description="Disordered" evidence="1">
    <location>
        <begin position="400"/>
        <end position="419"/>
    </location>
</feature>
<evidence type="ECO:0000313" key="4">
    <source>
        <dbReference type="Proteomes" id="UP000037035"/>
    </source>
</evidence>
<comment type="caution">
    <text evidence="3">The sequence shown here is derived from an EMBL/GenBank/DDBJ whole genome shotgun (WGS) entry which is preliminary data.</text>
</comment>
<gene>
    <name evidence="3" type="ORF">VP01_496g19</name>
</gene>
<feature type="transmembrane region" description="Helical" evidence="2">
    <location>
        <begin position="160"/>
        <end position="184"/>
    </location>
</feature>
<dbReference type="EMBL" id="LAVV01010131">
    <property type="protein sequence ID" value="KNZ49520.1"/>
    <property type="molecule type" value="Genomic_DNA"/>
</dbReference>
<dbReference type="Proteomes" id="UP000037035">
    <property type="component" value="Unassembled WGS sequence"/>
</dbReference>
<keyword evidence="2" id="KW-0472">Membrane</keyword>
<organism evidence="3 4">
    <name type="scientific">Puccinia sorghi</name>
    <dbReference type="NCBI Taxonomy" id="27349"/>
    <lineage>
        <taxon>Eukaryota</taxon>
        <taxon>Fungi</taxon>
        <taxon>Dikarya</taxon>
        <taxon>Basidiomycota</taxon>
        <taxon>Pucciniomycotina</taxon>
        <taxon>Pucciniomycetes</taxon>
        <taxon>Pucciniales</taxon>
        <taxon>Pucciniaceae</taxon>
        <taxon>Puccinia</taxon>
    </lineage>
</organism>
<accession>A0A0L6UNW0</accession>
<feature type="region of interest" description="Disordered" evidence="1">
    <location>
        <begin position="1"/>
        <end position="33"/>
    </location>
</feature>
<evidence type="ECO:0000313" key="3">
    <source>
        <dbReference type="EMBL" id="KNZ49520.1"/>
    </source>
</evidence>